<evidence type="ECO:0000313" key="3">
    <source>
        <dbReference type="Proteomes" id="UP000515160"/>
    </source>
</evidence>
<name>A0A9C6T0S3_DROAB</name>
<accession>A0A9C6T0S3</accession>
<protein>
    <submittedName>
        <fullName evidence="4">Uncharacterized protein LOC127565068</fullName>
    </submittedName>
</protein>
<dbReference type="InterPro" id="IPR012337">
    <property type="entry name" value="RNaseH-like_sf"/>
</dbReference>
<reference evidence="4" key="1">
    <citation type="submission" date="2025-08" db="UniProtKB">
        <authorList>
            <consortium name="RefSeq"/>
        </authorList>
    </citation>
    <scope>IDENTIFICATION</scope>
    <source>
        <strain evidence="4">15112-1751.03</strain>
        <tissue evidence="4">Whole Adult</tissue>
    </source>
</reference>
<organism evidence="3 4">
    <name type="scientific">Drosophila albomicans</name>
    <name type="common">Fruit fly</name>
    <dbReference type="NCBI Taxonomy" id="7291"/>
    <lineage>
        <taxon>Eukaryota</taxon>
        <taxon>Metazoa</taxon>
        <taxon>Ecdysozoa</taxon>
        <taxon>Arthropoda</taxon>
        <taxon>Hexapoda</taxon>
        <taxon>Insecta</taxon>
        <taxon>Pterygota</taxon>
        <taxon>Neoptera</taxon>
        <taxon>Endopterygota</taxon>
        <taxon>Diptera</taxon>
        <taxon>Brachycera</taxon>
        <taxon>Muscomorpha</taxon>
        <taxon>Ephydroidea</taxon>
        <taxon>Drosophilidae</taxon>
        <taxon>Drosophila</taxon>
    </lineage>
</organism>
<keyword evidence="3" id="KW-1185">Reference proteome</keyword>
<dbReference type="PANTHER" id="PTHR47331">
    <property type="entry name" value="PHD-TYPE DOMAIN-CONTAINING PROTEIN"/>
    <property type="match status" value="1"/>
</dbReference>
<dbReference type="SUPFAM" id="SSF53098">
    <property type="entry name" value="Ribonuclease H-like"/>
    <property type="match status" value="1"/>
</dbReference>
<dbReference type="Proteomes" id="UP000515160">
    <property type="component" value="Chromosome 2L"/>
</dbReference>
<dbReference type="AlphaFoldDB" id="A0A9C6T0S3"/>
<feature type="signal peptide" evidence="1">
    <location>
        <begin position="1"/>
        <end position="26"/>
    </location>
</feature>
<feature type="chain" id="PRO_5038756041" evidence="1">
    <location>
        <begin position="27"/>
        <end position="235"/>
    </location>
</feature>
<evidence type="ECO:0000259" key="2">
    <source>
        <dbReference type="PROSITE" id="PS50994"/>
    </source>
</evidence>
<evidence type="ECO:0000256" key="1">
    <source>
        <dbReference type="SAM" id="SignalP"/>
    </source>
</evidence>
<sequence>MRLIRSRFWILKLKVLVKSTISSCKACVIYKKRLQTQVMGDLPKERASYSRPFRHTRVDFACQFEVKNYIGRACLVTKGYVCIFVGFSTKAIHLDATSDLTTKKFLATFSNFIARRGCSQKMHSDNGKTFVGIDKVISTDFLEATRECIIAKHGHQSISWHFNPPGAPHMGRILEAGVKSFKALFYKTTSNTKYTIEELSTLLSKIEACLNSSLISPLSENPTDLIALTSAHFHR</sequence>
<dbReference type="Gene3D" id="3.30.420.10">
    <property type="entry name" value="Ribonuclease H-like superfamily/Ribonuclease H"/>
    <property type="match status" value="1"/>
</dbReference>
<dbReference type="GO" id="GO:0015074">
    <property type="term" value="P:DNA integration"/>
    <property type="evidence" value="ECO:0007669"/>
    <property type="project" value="InterPro"/>
</dbReference>
<dbReference type="GeneID" id="127565068"/>
<dbReference type="RefSeq" id="XP_051858077.1">
    <property type="nucleotide sequence ID" value="XM_052002117.1"/>
</dbReference>
<proteinExistence type="predicted"/>
<keyword evidence="1" id="KW-0732">Signal</keyword>
<gene>
    <name evidence="4" type="primary">LOC127565068</name>
</gene>
<dbReference type="PROSITE" id="PS50994">
    <property type="entry name" value="INTEGRASE"/>
    <property type="match status" value="1"/>
</dbReference>
<dbReference type="InterPro" id="IPR036397">
    <property type="entry name" value="RNaseH_sf"/>
</dbReference>
<evidence type="ECO:0000313" key="4">
    <source>
        <dbReference type="RefSeq" id="XP_051858077.1"/>
    </source>
</evidence>
<dbReference type="InterPro" id="IPR001584">
    <property type="entry name" value="Integrase_cat-core"/>
</dbReference>
<dbReference type="OrthoDB" id="7846315at2759"/>
<dbReference type="GO" id="GO:0003676">
    <property type="term" value="F:nucleic acid binding"/>
    <property type="evidence" value="ECO:0007669"/>
    <property type="project" value="InterPro"/>
</dbReference>
<feature type="domain" description="Integrase catalytic" evidence="2">
    <location>
        <begin position="48"/>
        <end position="230"/>
    </location>
</feature>